<dbReference type="InterPro" id="IPR025738">
    <property type="entry name" value="BatD"/>
</dbReference>
<dbReference type="PANTHER" id="PTHR40940">
    <property type="entry name" value="PROTEIN BATD-RELATED"/>
    <property type="match status" value="1"/>
</dbReference>
<evidence type="ECO:0000313" key="2">
    <source>
        <dbReference type="EMBL" id="QDS87300.1"/>
    </source>
</evidence>
<evidence type="ECO:0008006" key="4">
    <source>
        <dbReference type="Google" id="ProtNLM"/>
    </source>
</evidence>
<reference evidence="2 3" key="1">
    <citation type="submission" date="2019-02" db="EMBL/GenBank/DDBJ databases">
        <title>Deep-cultivation of Planctomycetes and their phenomic and genomic characterization uncovers novel biology.</title>
        <authorList>
            <person name="Wiegand S."/>
            <person name="Jogler M."/>
            <person name="Boedeker C."/>
            <person name="Pinto D."/>
            <person name="Vollmers J."/>
            <person name="Rivas-Marin E."/>
            <person name="Kohn T."/>
            <person name="Peeters S.H."/>
            <person name="Heuer A."/>
            <person name="Rast P."/>
            <person name="Oberbeckmann S."/>
            <person name="Bunk B."/>
            <person name="Jeske O."/>
            <person name="Meyerdierks A."/>
            <person name="Storesund J.E."/>
            <person name="Kallscheuer N."/>
            <person name="Luecker S."/>
            <person name="Lage O.M."/>
            <person name="Pohl T."/>
            <person name="Merkel B.J."/>
            <person name="Hornburger P."/>
            <person name="Mueller R.-W."/>
            <person name="Bruemmer F."/>
            <person name="Labrenz M."/>
            <person name="Spormann A.M."/>
            <person name="Op den Camp H."/>
            <person name="Overmann J."/>
            <person name="Amann R."/>
            <person name="Jetten M.S.M."/>
            <person name="Mascher T."/>
            <person name="Medema M.H."/>
            <person name="Devos D.P."/>
            <person name="Kaster A.-K."/>
            <person name="Ovreas L."/>
            <person name="Rohde M."/>
            <person name="Galperin M.Y."/>
            <person name="Jogler C."/>
        </authorList>
    </citation>
    <scope>NUCLEOTIDE SEQUENCE [LARGE SCALE GENOMIC DNA]</scope>
    <source>
        <strain evidence="2 3">EC9</strain>
    </source>
</reference>
<sequence precursor="true">MFALQFNICRSSIGPVAFLLGMLFSAVVWGQDEIQTKLGAEPGPYFVGLPVTIQLTAAGLSERSVPEVEVESDNDVLRWTLVATNPTSIRFNNNGRIASQTKYDFVFRFTASRPGQWEIGPFVIKDGSLRKRVDAVKINFEEVPTTDEMQIHLRVPEGPFFPEQRVPVEIEWWYAGDLANTGVSISSPLFDTFKFEDEKPTNVREALLPIDTAEGSVDLQATVREEEVDGKRFRVFRAKRTMIPDRVGTFTIDPIQVTIRHRVIGRRQRRDDSGFGFGFIDRVEKYVKSIEAFRAVGEPKTIVIGGFPKAGQPESFSGAVGKGFSIDVTADRTVVRVGDPIRLNVRLRGSGNLKGASLPPLSADGGMDPKRFRLPSGDIPGQLGEDEKTFSVAVRVEDESVSEIPSIAYSWFDTDAKQYRTARSAPIALRVMPADMISAEDVVSASPDPSSEGAGESVGSNSGPATETVAAQKRYSLSGADLAIESNPAELLSTATQSVSPVIVQTGAYLTGIAMVLLALVDRRRSQADPIAAQRRRVASEQTAAIVAAAGKPQRQGANEVAAALRALLASQPEFERASTEALIGQCEALVYQPVSEGNDSLSPDLVEQAKQLAIRFRKEAQ</sequence>
<dbReference type="AlphaFoldDB" id="A0A517LXG8"/>
<evidence type="ECO:0000256" key="1">
    <source>
        <dbReference type="SAM" id="MobiDB-lite"/>
    </source>
</evidence>
<keyword evidence="3" id="KW-1185">Reference proteome</keyword>
<feature type="region of interest" description="Disordered" evidence="1">
    <location>
        <begin position="441"/>
        <end position="467"/>
    </location>
</feature>
<dbReference type="EMBL" id="CP036261">
    <property type="protein sequence ID" value="QDS87300.1"/>
    <property type="molecule type" value="Genomic_DNA"/>
</dbReference>
<dbReference type="PANTHER" id="PTHR40940:SF2">
    <property type="entry name" value="BATD"/>
    <property type="match status" value="1"/>
</dbReference>
<name>A0A517LXG8_9BACT</name>
<accession>A0A517LXG8</accession>
<protein>
    <recommendedName>
        <fullName evidence="4">Protein BatD</fullName>
    </recommendedName>
</protein>
<organism evidence="2 3">
    <name type="scientific">Rosistilla ulvae</name>
    <dbReference type="NCBI Taxonomy" id="1930277"/>
    <lineage>
        <taxon>Bacteria</taxon>
        <taxon>Pseudomonadati</taxon>
        <taxon>Planctomycetota</taxon>
        <taxon>Planctomycetia</taxon>
        <taxon>Pirellulales</taxon>
        <taxon>Pirellulaceae</taxon>
        <taxon>Rosistilla</taxon>
    </lineage>
</organism>
<dbReference type="KEGG" id="ruv:EC9_14780"/>
<gene>
    <name evidence="2" type="ORF">EC9_14780</name>
</gene>
<dbReference type="Proteomes" id="UP000319557">
    <property type="component" value="Chromosome"/>
</dbReference>
<proteinExistence type="predicted"/>
<evidence type="ECO:0000313" key="3">
    <source>
        <dbReference type="Proteomes" id="UP000319557"/>
    </source>
</evidence>